<feature type="domain" description="Pyruvate carboxyltransferase" evidence="2">
    <location>
        <begin position="69"/>
        <end position="308"/>
    </location>
</feature>
<proteinExistence type="predicted"/>
<accession>A0A0P9D4C7</accession>
<dbReference type="InterPro" id="IPR013785">
    <property type="entry name" value="Aldolase_TIM"/>
</dbReference>
<dbReference type="EMBL" id="LJCR01000144">
    <property type="protein sequence ID" value="KPV53944.1"/>
    <property type="molecule type" value="Genomic_DNA"/>
</dbReference>
<dbReference type="GO" id="GO:0004410">
    <property type="term" value="F:homocitrate synthase activity"/>
    <property type="evidence" value="ECO:0007669"/>
    <property type="project" value="TreeGrafter"/>
</dbReference>
<dbReference type="PANTHER" id="PTHR10277">
    <property type="entry name" value="HOMOCITRATE SYNTHASE-RELATED"/>
    <property type="match status" value="1"/>
</dbReference>
<dbReference type="Pfam" id="PF00682">
    <property type="entry name" value="HMGL-like"/>
    <property type="match status" value="1"/>
</dbReference>
<dbReference type="PANTHER" id="PTHR10277:SF48">
    <property type="entry name" value="HOMOCITRATE SYNTHASE, CYTOSOLIC ISOZYME-RELATED"/>
    <property type="match status" value="1"/>
</dbReference>
<gene>
    <name evidence="3" type="ORF">SE17_06660</name>
</gene>
<organism evidence="3 4">
    <name type="scientific">Kouleothrix aurantiaca</name>
    <dbReference type="NCBI Taxonomy" id="186479"/>
    <lineage>
        <taxon>Bacteria</taxon>
        <taxon>Bacillati</taxon>
        <taxon>Chloroflexota</taxon>
        <taxon>Chloroflexia</taxon>
        <taxon>Chloroflexales</taxon>
        <taxon>Roseiflexineae</taxon>
        <taxon>Roseiflexaceae</taxon>
        <taxon>Kouleothrix</taxon>
    </lineage>
</organism>
<dbReference type="InterPro" id="IPR050073">
    <property type="entry name" value="2-IPM_HCS-like"/>
</dbReference>
<keyword evidence="4" id="KW-1185">Reference proteome</keyword>
<dbReference type="SUPFAM" id="SSF51569">
    <property type="entry name" value="Aldolase"/>
    <property type="match status" value="1"/>
</dbReference>
<dbReference type="PATRIC" id="fig|186479.3.peg.1802"/>
<dbReference type="AlphaFoldDB" id="A0A0P9D4C7"/>
<sequence length="519" mass="57052">MNAGHSAEQRTSAPPFLAGENPAQERYHEASELFALLDYLKALGFGVFSIRESLQAVGERIDGTLQGFHLSADEARQCIAYMDSLGVGVVELPAYPANRYGQALNHTLLAEARAAGLAIEFAAHARCVEGDIRAAWEAGFRRVHLYIGTSKIKQATARKTIEQIAATAARSIVFARGLGFSSVRISTEDAFRTTLDDYEAFYTHLAGALDAAGVQVEGIGIPDTVGLSTLRELGDRIAVLRRVGLPFQFLECHIHNDIGNADRTYVDTLMLCMRLGITMLPDFSILGIGERNGTIGLSSLLESIYRRLIVLYPRKMPQIRQAMREKLGTLPSGELFVNRYRDMDAFFYRIMARTGFVFDRSPFSANTEFDGSGVHADTTMRAFLLAQSEGMDGQDAVDQGNSAYAGALPPYDMPLRTPVLACFGCGKSNVRYWRERSGLALRPEPELRAHVNDLDDLEDFDASQPLTESAIDELIAQLIRCYSIKQNGISHQDAMELVGMFYAPIDETVPVAASAAWPD</sequence>
<evidence type="ECO:0000259" key="2">
    <source>
        <dbReference type="Pfam" id="PF00682"/>
    </source>
</evidence>
<dbReference type="GO" id="GO:0019878">
    <property type="term" value="P:lysine biosynthetic process via aminoadipic acid"/>
    <property type="evidence" value="ECO:0007669"/>
    <property type="project" value="TreeGrafter"/>
</dbReference>
<keyword evidence="1" id="KW-0464">Manganese</keyword>
<evidence type="ECO:0000256" key="1">
    <source>
        <dbReference type="ARBA" id="ARBA00023211"/>
    </source>
</evidence>
<keyword evidence="3" id="KW-0808">Transferase</keyword>
<dbReference type="Gene3D" id="3.20.20.70">
    <property type="entry name" value="Aldolase class I"/>
    <property type="match status" value="1"/>
</dbReference>
<dbReference type="InterPro" id="IPR000891">
    <property type="entry name" value="PYR_CT"/>
</dbReference>
<reference evidence="3 4" key="1">
    <citation type="submission" date="2015-09" db="EMBL/GenBank/DDBJ databases">
        <title>Draft genome sequence of Kouleothrix aurantiaca JCM 19913.</title>
        <authorList>
            <person name="Hemp J."/>
        </authorList>
    </citation>
    <scope>NUCLEOTIDE SEQUENCE [LARGE SCALE GENOMIC DNA]</scope>
    <source>
        <strain evidence="3 4">COM-B</strain>
    </source>
</reference>
<dbReference type="Proteomes" id="UP000050509">
    <property type="component" value="Unassembled WGS sequence"/>
</dbReference>
<name>A0A0P9D4C7_9CHLR</name>
<evidence type="ECO:0000313" key="3">
    <source>
        <dbReference type="EMBL" id="KPV53944.1"/>
    </source>
</evidence>
<comment type="caution">
    <text evidence="3">The sequence shown here is derived from an EMBL/GenBank/DDBJ whole genome shotgun (WGS) entry which is preliminary data.</text>
</comment>
<protein>
    <submittedName>
        <fullName evidence="3">Pyruvate carboxyltransferase</fullName>
    </submittedName>
</protein>
<keyword evidence="3" id="KW-0670">Pyruvate</keyword>
<evidence type="ECO:0000313" key="4">
    <source>
        <dbReference type="Proteomes" id="UP000050509"/>
    </source>
</evidence>